<dbReference type="EMBL" id="JACDUN010000001">
    <property type="protein sequence ID" value="MBA2858702.1"/>
    <property type="molecule type" value="Genomic_DNA"/>
</dbReference>
<name>A0A7J9P688_METMI</name>
<proteinExistence type="predicted"/>
<dbReference type="RefSeq" id="WP_181493566.1">
    <property type="nucleotide sequence ID" value="NZ_JACDUN010000001.1"/>
</dbReference>
<accession>A0A7J9P688</accession>
<organism evidence="1 2">
    <name type="scientific">Methanococcus maripaludis</name>
    <name type="common">Methanococcus deltae</name>
    <dbReference type="NCBI Taxonomy" id="39152"/>
    <lineage>
        <taxon>Archaea</taxon>
        <taxon>Methanobacteriati</taxon>
        <taxon>Methanobacteriota</taxon>
        <taxon>Methanomada group</taxon>
        <taxon>Methanococci</taxon>
        <taxon>Methanococcales</taxon>
        <taxon>Methanococcaceae</taxon>
        <taxon>Methanococcus</taxon>
    </lineage>
</organism>
<evidence type="ECO:0000313" key="1">
    <source>
        <dbReference type="EMBL" id="MBA2858702.1"/>
    </source>
</evidence>
<protein>
    <submittedName>
        <fullName evidence="1">Uncharacterized protein</fullName>
    </submittedName>
</protein>
<reference evidence="1 2" key="1">
    <citation type="submission" date="2020-07" db="EMBL/GenBank/DDBJ databases">
        <title>Genomic Encyclopedia of Type Strains, Phase IV (KMG-V): Genome sequencing to study the core and pangenomes of soil and plant-associated prokaryotes.</title>
        <authorList>
            <person name="Whitman W."/>
        </authorList>
    </citation>
    <scope>NUCLEOTIDE SEQUENCE [LARGE SCALE GENOMIC DNA]</scope>
    <source>
        <strain evidence="1 2">C12</strain>
    </source>
</reference>
<evidence type="ECO:0000313" key="2">
    <source>
        <dbReference type="Proteomes" id="UP000558015"/>
    </source>
</evidence>
<dbReference type="Proteomes" id="UP000558015">
    <property type="component" value="Unassembled WGS sequence"/>
</dbReference>
<dbReference type="AlphaFoldDB" id="A0A7J9P688"/>
<sequence>MVKTKLRKLSSQSIGISISRSDTEYLDIDYDAVRDGKIAQNVEKKYEIVNGKKGIFIYKLDE</sequence>
<gene>
    <name evidence="1" type="ORF">HNP93_001403</name>
</gene>
<comment type="caution">
    <text evidence="1">The sequence shown here is derived from an EMBL/GenBank/DDBJ whole genome shotgun (WGS) entry which is preliminary data.</text>
</comment>